<evidence type="ECO:0000256" key="3">
    <source>
        <dbReference type="ARBA" id="ARBA00014376"/>
    </source>
</evidence>
<evidence type="ECO:0000256" key="4">
    <source>
        <dbReference type="ARBA" id="ARBA00023143"/>
    </source>
</evidence>
<dbReference type="PANTHER" id="PTHR30435">
    <property type="entry name" value="FLAGELLAR PROTEIN"/>
    <property type="match status" value="1"/>
</dbReference>
<dbReference type="InterPro" id="IPR001444">
    <property type="entry name" value="Flag_bb_rod_N"/>
</dbReference>
<comment type="similarity">
    <text evidence="2">Belongs to the flagella basal body rod proteins family.</text>
</comment>
<dbReference type="Pfam" id="PF00460">
    <property type="entry name" value="Flg_bb_rod"/>
    <property type="match status" value="1"/>
</dbReference>
<gene>
    <name evidence="7" type="primary">flgB</name>
</gene>
<dbReference type="GO" id="GO:0071978">
    <property type="term" value="P:bacterial-type flagellum-dependent swarming motility"/>
    <property type="evidence" value="ECO:0007669"/>
    <property type="project" value="TreeGrafter"/>
</dbReference>
<dbReference type="PANTHER" id="PTHR30435:SF12">
    <property type="entry name" value="FLAGELLAR BASAL BODY ROD PROTEIN FLGB"/>
    <property type="match status" value="1"/>
</dbReference>
<proteinExistence type="inferred from homology"/>
<dbReference type="GO" id="GO:0030694">
    <property type="term" value="C:bacterial-type flagellum basal body, rod"/>
    <property type="evidence" value="ECO:0007669"/>
    <property type="project" value="InterPro"/>
</dbReference>
<keyword evidence="7" id="KW-0969">Cilium</keyword>
<dbReference type="AlphaFoldDB" id="A0A0A8JBP7"/>
<accession>A0A0A8JBP7</accession>
<dbReference type="InterPro" id="IPR006300">
    <property type="entry name" value="FlgB"/>
</dbReference>
<protein>
    <recommendedName>
        <fullName evidence="3">Flagellar basal body rod protein FlgB</fullName>
    </recommendedName>
</protein>
<keyword evidence="7" id="KW-0966">Cell projection</keyword>
<comment type="function">
    <text evidence="5">Structural component of flagellum, the bacterial motility apparatus. Part of the rod structure of flagellar basal body.</text>
</comment>
<evidence type="ECO:0000256" key="1">
    <source>
        <dbReference type="ARBA" id="ARBA00004117"/>
    </source>
</evidence>
<sequence>MARPLGMLPAATTTRALTRARTVYVSAQLPSGQCAMARMRAGVRRSANVISNGLAQARGVRAALTTSNVNCGSTSPARCASAMSCVRAARSTSVMASARAGWAHRTAVTVAAQASNCVVVNFDVKGIRMSINFDKALGLHADALRLRAERTKVLASNIANESTPGYQARDIDFASSLQSALADEGGLALDTGAPDMQYRVPNLARSDGNTVELGVEQAAFSQNASDFQTSLTFINMKLKGLARVIEGQ</sequence>
<keyword evidence="7" id="KW-0282">Flagellum</keyword>
<evidence type="ECO:0000256" key="2">
    <source>
        <dbReference type="ARBA" id="ARBA00009677"/>
    </source>
</evidence>
<dbReference type="NCBIfam" id="TIGR01396">
    <property type="entry name" value="FlgB"/>
    <property type="match status" value="1"/>
</dbReference>
<organism evidence="7">
    <name type="scientific">Sphingomonas sp. A1</name>
    <dbReference type="NCBI Taxonomy" id="90322"/>
    <lineage>
        <taxon>Bacteria</taxon>
        <taxon>Pseudomonadati</taxon>
        <taxon>Pseudomonadota</taxon>
        <taxon>Alphaproteobacteria</taxon>
        <taxon>Sphingomonadales</taxon>
        <taxon>Sphingomonadaceae</taxon>
        <taxon>Sphingomonas</taxon>
    </lineage>
</organism>
<keyword evidence="4" id="KW-0975">Bacterial flagellum</keyword>
<evidence type="ECO:0000256" key="5">
    <source>
        <dbReference type="ARBA" id="ARBA00024934"/>
    </source>
</evidence>
<name>A0A0A8JBP7_9SPHN</name>
<reference evidence="7" key="1">
    <citation type="submission" date="2015-04" db="EMBL/GenBank/DDBJ databases">
        <title>Formation of a single polar flagellum by lateral and polar bacterial flagellar gene sets.</title>
        <authorList>
            <person name="Maruyama Y."/>
            <person name="Kobayashi M."/>
            <person name="Murata K."/>
            <person name="Hashimoto W."/>
        </authorList>
    </citation>
    <scope>NUCLEOTIDE SEQUENCE</scope>
    <source>
        <strain evidence="7">A1</strain>
    </source>
</reference>
<dbReference type="EMBL" id="LC043068">
    <property type="protein sequence ID" value="BAQ08177.1"/>
    <property type="molecule type" value="Genomic_DNA"/>
</dbReference>
<comment type="subcellular location">
    <subcellularLocation>
        <location evidence="1">Bacterial flagellum basal body</location>
    </subcellularLocation>
</comment>
<evidence type="ECO:0000259" key="6">
    <source>
        <dbReference type="Pfam" id="PF00460"/>
    </source>
</evidence>
<feature type="domain" description="Flagellar basal body rod protein N-terminal" evidence="6">
    <location>
        <begin position="140"/>
        <end position="167"/>
    </location>
</feature>
<evidence type="ECO:0000313" key="7">
    <source>
        <dbReference type="EMBL" id="BAQ08177.1"/>
    </source>
</evidence>